<dbReference type="STRING" id="640132.Srot_2717"/>
<organism evidence="1 2">
    <name type="scientific">Segniliparus rotundus (strain ATCC BAA-972 / CDC 1076 / CIP 108378 / DSM 44985 / JCM 13578)</name>
    <dbReference type="NCBI Taxonomy" id="640132"/>
    <lineage>
        <taxon>Bacteria</taxon>
        <taxon>Bacillati</taxon>
        <taxon>Actinomycetota</taxon>
        <taxon>Actinomycetes</taxon>
        <taxon>Mycobacteriales</taxon>
        <taxon>Segniliparaceae</taxon>
        <taxon>Segniliparus</taxon>
    </lineage>
</organism>
<dbReference type="OrthoDB" id="9913213at2"/>
<gene>
    <name evidence="1" type="ordered locus">Srot_2717</name>
</gene>
<sequence length="110" mass="11500">MGTGIENADAGHVADEVASILNRVDDVAHKALGLAERFYEAAAGVRYPDDASGENARAVLQSHTENRVGQMDSVVARLDGLIAKTRAGVGVQREQDGASAEGLAEVAREI</sequence>
<accession>D6ZCW4</accession>
<dbReference type="RefSeq" id="WP_013139600.1">
    <property type="nucleotide sequence ID" value="NC_014168.1"/>
</dbReference>
<protein>
    <submittedName>
        <fullName evidence="1">Uncharacterized protein</fullName>
    </submittedName>
</protein>
<dbReference type="EMBL" id="CP001958">
    <property type="protein sequence ID" value="ADG99151.1"/>
    <property type="molecule type" value="Genomic_DNA"/>
</dbReference>
<dbReference type="AlphaFoldDB" id="D6ZCW4"/>
<name>D6ZCW4_SEGRD</name>
<dbReference type="KEGG" id="srt:Srot_2717"/>
<proteinExistence type="predicted"/>
<evidence type="ECO:0000313" key="1">
    <source>
        <dbReference type="EMBL" id="ADG99151.1"/>
    </source>
</evidence>
<keyword evidence="2" id="KW-1185">Reference proteome</keyword>
<reference evidence="1 2" key="1">
    <citation type="journal article" date="2010" name="Stand. Genomic Sci.">
        <title>Complete genome sequence of Segniliparus rotundus type strain (CDC 1076).</title>
        <authorList>
            <person name="Sikorski J."/>
            <person name="Lapidus A."/>
            <person name="Copeland A."/>
            <person name="Misra M."/>
            <person name="Glavina Del Rio T."/>
            <person name="Nolan M."/>
            <person name="Lucas S."/>
            <person name="Chen F."/>
            <person name="Tice H."/>
            <person name="Cheng J.F."/>
            <person name="Jando M."/>
            <person name="Schneider S."/>
            <person name="Bruce D."/>
            <person name="Goodwin L."/>
            <person name="Pitluck S."/>
            <person name="Liolios K."/>
            <person name="Mikhailova N."/>
            <person name="Pati A."/>
            <person name="Ivanova N."/>
            <person name="Mavromatis K."/>
            <person name="Chen A."/>
            <person name="Palaniappan K."/>
            <person name="Chertkov O."/>
            <person name="Land M."/>
            <person name="Hauser L."/>
            <person name="Chang Y.J."/>
            <person name="Jeffries C.D."/>
            <person name="Brettin T."/>
            <person name="Detter J.C."/>
            <person name="Han C."/>
            <person name="Rohde M."/>
            <person name="Goker M."/>
            <person name="Bristow J."/>
            <person name="Eisen J.A."/>
            <person name="Markowitz V."/>
            <person name="Hugenholtz P."/>
            <person name="Kyrpides N.C."/>
            <person name="Klenk H.P."/>
        </authorList>
    </citation>
    <scope>NUCLEOTIDE SEQUENCE [LARGE SCALE GENOMIC DNA]</scope>
    <source>
        <strain evidence="2">ATCC BAA-972 / CDC 1076 / CIP 108378 / DSM 44985 / JCM 13578</strain>
    </source>
</reference>
<dbReference type="Proteomes" id="UP000002247">
    <property type="component" value="Chromosome"/>
</dbReference>
<dbReference type="HOGENOM" id="CLU_2169328_0_0_11"/>
<evidence type="ECO:0000313" key="2">
    <source>
        <dbReference type="Proteomes" id="UP000002247"/>
    </source>
</evidence>